<dbReference type="AlphaFoldDB" id="A0A4R4QA48"/>
<gene>
    <name evidence="1" type="ORF">E1261_09045</name>
</gene>
<protein>
    <recommendedName>
        <fullName evidence="3">DUF4304 domain-containing protein</fullName>
    </recommendedName>
</protein>
<accession>A0A4R4QA48</accession>
<dbReference type="EMBL" id="SMKA01000025">
    <property type="protein sequence ID" value="TDC32174.1"/>
    <property type="molecule type" value="Genomic_DNA"/>
</dbReference>
<comment type="caution">
    <text evidence="1">The sequence shown here is derived from an EMBL/GenBank/DDBJ whole genome shotgun (WGS) entry which is preliminary data.</text>
</comment>
<organism evidence="1 2">
    <name type="scientific">Kribbella albertanoniae</name>
    <dbReference type="NCBI Taxonomy" id="1266829"/>
    <lineage>
        <taxon>Bacteria</taxon>
        <taxon>Bacillati</taxon>
        <taxon>Actinomycetota</taxon>
        <taxon>Actinomycetes</taxon>
        <taxon>Propionibacteriales</taxon>
        <taxon>Kribbellaceae</taxon>
        <taxon>Kribbella</taxon>
    </lineage>
</organism>
<reference evidence="1 2" key="1">
    <citation type="submission" date="2019-03" db="EMBL/GenBank/DDBJ databases">
        <title>Draft genome sequences of novel Actinobacteria.</title>
        <authorList>
            <person name="Sahin N."/>
            <person name="Ay H."/>
            <person name="Saygin H."/>
        </authorList>
    </citation>
    <scope>NUCLEOTIDE SEQUENCE [LARGE SCALE GENOMIC DNA]</scope>
    <source>
        <strain evidence="1 2">JCM 30547</strain>
    </source>
</reference>
<evidence type="ECO:0008006" key="3">
    <source>
        <dbReference type="Google" id="ProtNLM"/>
    </source>
</evidence>
<sequence>MGRYEVVPADRARELIAAALQPVVADFEHVRGLLWATWLSDGIRAVIDVQALKGQQFDILYGVCCDWVPHRLGDTYRWHRTLKQTRRDLWVDHFTVDAGPRQWISSTEGEKQLRRQAEKAVRQVAKSAAVWWHAARTEAGVLSEACRQAENAFDIHEPRARFVAAFTHARLGDLVAAQRELAFAVPTSQTSHFDALTDKLSEVAAERPGS</sequence>
<keyword evidence="2" id="KW-1185">Reference proteome</keyword>
<name>A0A4R4QA48_9ACTN</name>
<proteinExistence type="predicted"/>
<evidence type="ECO:0000313" key="1">
    <source>
        <dbReference type="EMBL" id="TDC32174.1"/>
    </source>
</evidence>
<evidence type="ECO:0000313" key="2">
    <source>
        <dbReference type="Proteomes" id="UP000295075"/>
    </source>
</evidence>
<dbReference type="Proteomes" id="UP000295075">
    <property type="component" value="Unassembled WGS sequence"/>
</dbReference>
<dbReference type="OrthoDB" id="6847527at2"/>
<dbReference type="RefSeq" id="WP_132404730.1">
    <property type="nucleotide sequence ID" value="NZ_SMKA01000025.1"/>
</dbReference>